<keyword evidence="1" id="KW-0175">Coiled coil</keyword>
<protein>
    <submittedName>
        <fullName evidence="2">Uncharacterized protein</fullName>
    </submittedName>
</protein>
<dbReference type="AlphaFoldDB" id="A0A226F0J1"/>
<keyword evidence="3" id="KW-1185">Reference proteome</keyword>
<feature type="coiled-coil region" evidence="1">
    <location>
        <begin position="61"/>
        <end position="95"/>
    </location>
</feature>
<dbReference type="PANTHER" id="PTHR31075">
    <property type="entry name" value="CENTROSOMAL PROTEIN OF 85 KDA"/>
    <property type="match status" value="1"/>
</dbReference>
<comment type="caution">
    <text evidence="2">The sequence shown here is derived from an EMBL/GenBank/DDBJ whole genome shotgun (WGS) entry which is preliminary data.</text>
</comment>
<dbReference type="PANTHER" id="PTHR31075:SF4">
    <property type="entry name" value="CENTROSOMAL PROTEIN OF 85 KDA"/>
    <property type="match status" value="1"/>
</dbReference>
<evidence type="ECO:0000313" key="3">
    <source>
        <dbReference type="Proteomes" id="UP000198287"/>
    </source>
</evidence>
<evidence type="ECO:0000313" key="2">
    <source>
        <dbReference type="EMBL" id="OXA62456.1"/>
    </source>
</evidence>
<dbReference type="InterPro" id="IPR040210">
    <property type="entry name" value="Cep85/Cep85L"/>
</dbReference>
<dbReference type="GO" id="GO:0005813">
    <property type="term" value="C:centrosome"/>
    <property type="evidence" value="ECO:0007669"/>
    <property type="project" value="TreeGrafter"/>
</dbReference>
<accession>A0A226F0J1</accession>
<evidence type="ECO:0000256" key="1">
    <source>
        <dbReference type="SAM" id="Coils"/>
    </source>
</evidence>
<feature type="coiled-coil region" evidence="1">
    <location>
        <begin position="151"/>
        <end position="192"/>
    </location>
</feature>
<dbReference type="Proteomes" id="UP000198287">
    <property type="component" value="Unassembled WGS sequence"/>
</dbReference>
<dbReference type="OrthoDB" id="8251451at2759"/>
<feature type="coiled-coil region" evidence="1">
    <location>
        <begin position="269"/>
        <end position="313"/>
    </location>
</feature>
<name>A0A226F0J1_FOLCA</name>
<gene>
    <name evidence="2" type="ORF">Fcan01_01785</name>
</gene>
<dbReference type="OMA" id="HESPCEN"/>
<reference evidence="2 3" key="1">
    <citation type="submission" date="2015-12" db="EMBL/GenBank/DDBJ databases">
        <title>The genome of Folsomia candida.</title>
        <authorList>
            <person name="Faddeeva A."/>
            <person name="Derks M.F."/>
            <person name="Anvar Y."/>
            <person name="Smit S."/>
            <person name="Van Straalen N."/>
            <person name="Roelofs D."/>
        </authorList>
    </citation>
    <scope>NUCLEOTIDE SEQUENCE [LARGE SCALE GENOMIC DNA]</scope>
    <source>
        <strain evidence="2 3">VU population</strain>
        <tissue evidence="2">Whole body</tissue>
    </source>
</reference>
<organism evidence="2 3">
    <name type="scientific">Folsomia candida</name>
    <name type="common">Springtail</name>
    <dbReference type="NCBI Taxonomy" id="158441"/>
    <lineage>
        <taxon>Eukaryota</taxon>
        <taxon>Metazoa</taxon>
        <taxon>Ecdysozoa</taxon>
        <taxon>Arthropoda</taxon>
        <taxon>Hexapoda</taxon>
        <taxon>Collembola</taxon>
        <taxon>Entomobryomorpha</taxon>
        <taxon>Isotomoidea</taxon>
        <taxon>Isotomidae</taxon>
        <taxon>Proisotominae</taxon>
        <taxon>Folsomia</taxon>
    </lineage>
</organism>
<dbReference type="EMBL" id="LNIX01000001">
    <property type="protein sequence ID" value="OXA62456.1"/>
    <property type="molecule type" value="Genomic_DNA"/>
</dbReference>
<proteinExistence type="predicted"/>
<sequence>MHHSTPKSSNNDVHELRFRISQLEHLVVTNSLNLTSQNSSSVPSNSLLHHTQTTHGLVDRVNKLEGLLAASENENEQLRKHLELANMEKNRQEVRLLEKVFRLDTEKKDLNHGKELLEVKLTKAHRKLENIQDYINELPCQEELDEARLSSAKLRDETQLLTGQLQRMKENVEVLQKEKMILENAMRLAELKLDELKPLEDAQIAFSKDGQLSPIDLTDVHKVTEFLTLQKAQLLRSSKVISSLRDKLCQLESDRADGLIKITNLETDLSSLQDQLIVTQINLDSLTNKNKTLEDEMTELSSVNQDLKRQIQNRECSIEQRDSHIRSLIQLVTEVDLSVNDVEKLVELGRSLALGEEPSVATLLGLGEDFDSHFGSLLGKETDDNAKKNHHNLAVSDSCSQYDPADPEWTLDRLVKIRNVRKHVRELRDVASDLYTDMLGGKVEGCAIQ</sequence>